<keyword evidence="5" id="KW-1185">Reference proteome</keyword>
<keyword evidence="1" id="KW-0863">Zinc-finger</keyword>
<evidence type="ECO:0000256" key="1">
    <source>
        <dbReference type="PROSITE-ProRule" id="PRU00047"/>
    </source>
</evidence>
<accession>A0ABR2R2G2</accession>
<dbReference type="PANTHER" id="PTHR31286:SF99">
    <property type="entry name" value="DUF4283 DOMAIN-CONTAINING PROTEIN"/>
    <property type="match status" value="1"/>
</dbReference>
<keyword evidence="1" id="KW-0479">Metal-binding</keyword>
<evidence type="ECO:0000259" key="3">
    <source>
        <dbReference type="PROSITE" id="PS50158"/>
    </source>
</evidence>
<proteinExistence type="predicted"/>
<keyword evidence="1" id="KW-0862">Zinc</keyword>
<sequence>MPSADSRLPKKQWRRDEAPPDNPASGDVNDNSGMDCDNQESKVPSYKDMLTGNSENIEDDDLISLGDEDIDLLDDDIQTGESDGIPYINFSDCIKDLAIKSMDFTLVLKILGRRVGYSTLFNRVMGLWKPTHQIKLIYIFTPRFEINFDRHTRKCPTTSIVGLKINLHNLANPCSKTIRVASWLGSVSPAIGARIGKVVKIDFQTDYGRRGTFARMAVKINLKTPLVSKIAINGQIQFVEYESLPTVCFKCGVYGHVSDNCATANVSLQAQGNHASSQP</sequence>
<organism evidence="4 5">
    <name type="scientific">Hibiscus sabdariffa</name>
    <name type="common">roselle</name>
    <dbReference type="NCBI Taxonomy" id="183260"/>
    <lineage>
        <taxon>Eukaryota</taxon>
        <taxon>Viridiplantae</taxon>
        <taxon>Streptophyta</taxon>
        <taxon>Embryophyta</taxon>
        <taxon>Tracheophyta</taxon>
        <taxon>Spermatophyta</taxon>
        <taxon>Magnoliopsida</taxon>
        <taxon>eudicotyledons</taxon>
        <taxon>Gunneridae</taxon>
        <taxon>Pentapetalae</taxon>
        <taxon>rosids</taxon>
        <taxon>malvids</taxon>
        <taxon>Malvales</taxon>
        <taxon>Malvaceae</taxon>
        <taxon>Malvoideae</taxon>
        <taxon>Hibiscus</taxon>
    </lineage>
</organism>
<gene>
    <name evidence="4" type="ORF">V6N11_019193</name>
</gene>
<feature type="domain" description="CCHC-type" evidence="3">
    <location>
        <begin position="248"/>
        <end position="261"/>
    </location>
</feature>
<protein>
    <recommendedName>
        <fullName evidence="3">CCHC-type domain-containing protein</fullName>
    </recommendedName>
</protein>
<dbReference type="PANTHER" id="PTHR31286">
    <property type="entry name" value="GLYCINE-RICH CELL WALL STRUCTURAL PROTEIN 1.8-LIKE"/>
    <property type="match status" value="1"/>
</dbReference>
<comment type="caution">
    <text evidence="4">The sequence shown here is derived from an EMBL/GenBank/DDBJ whole genome shotgun (WGS) entry which is preliminary data.</text>
</comment>
<dbReference type="InterPro" id="IPR001878">
    <property type="entry name" value="Znf_CCHC"/>
</dbReference>
<evidence type="ECO:0000313" key="4">
    <source>
        <dbReference type="EMBL" id="KAK9006862.1"/>
    </source>
</evidence>
<dbReference type="Proteomes" id="UP001396334">
    <property type="component" value="Unassembled WGS sequence"/>
</dbReference>
<evidence type="ECO:0000256" key="2">
    <source>
        <dbReference type="SAM" id="MobiDB-lite"/>
    </source>
</evidence>
<dbReference type="InterPro" id="IPR040256">
    <property type="entry name" value="At4g02000-like"/>
</dbReference>
<dbReference type="PROSITE" id="PS50158">
    <property type="entry name" value="ZF_CCHC"/>
    <property type="match status" value="1"/>
</dbReference>
<evidence type="ECO:0000313" key="5">
    <source>
        <dbReference type="Proteomes" id="UP001396334"/>
    </source>
</evidence>
<dbReference type="Pfam" id="PF00098">
    <property type="entry name" value="zf-CCHC"/>
    <property type="match status" value="1"/>
</dbReference>
<reference evidence="4 5" key="1">
    <citation type="journal article" date="2024" name="G3 (Bethesda)">
        <title>Genome assembly of Hibiscus sabdariffa L. provides insights into metabolisms of medicinal natural products.</title>
        <authorList>
            <person name="Kim T."/>
        </authorList>
    </citation>
    <scope>NUCLEOTIDE SEQUENCE [LARGE SCALE GENOMIC DNA]</scope>
    <source>
        <strain evidence="4">TK-2024</strain>
        <tissue evidence="4">Old leaves</tissue>
    </source>
</reference>
<dbReference type="EMBL" id="JBBPBN010000028">
    <property type="protein sequence ID" value="KAK9006862.1"/>
    <property type="molecule type" value="Genomic_DNA"/>
</dbReference>
<name>A0ABR2R2G2_9ROSI</name>
<feature type="region of interest" description="Disordered" evidence="2">
    <location>
        <begin position="1"/>
        <end position="54"/>
    </location>
</feature>